<evidence type="ECO:0000259" key="1">
    <source>
        <dbReference type="Pfam" id="PF07727"/>
    </source>
</evidence>
<dbReference type="Pfam" id="PF07727">
    <property type="entry name" value="RVT_2"/>
    <property type="match status" value="1"/>
</dbReference>
<accession>A0A4Y2I708</accession>
<reference evidence="2 3" key="1">
    <citation type="journal article" date="2019" name="Sci. Rep.">
        <title>Orb-weaving spider Araneus ventricosus genome elucidates the spidroin gene catalogue.</title>
        <authorList>
            <person name="Kono N."/>
            <person name="Nakamura H."/>
            <person name="Ohtoshi R."/>
            <person name="Moran D.A.P."/>
            <person name="Shinohara A."/>
            <person name="Yoshida Y."/>
            <person name="Fujiwara M."/>
            <person name="Mori M."/>
            <person name="Tomita M."/>
            <person name="Arakawa K."/>
        </authorList>
    </citation>
    <scope>NUCLEOTIDE SEQUENCE [LARGE SCALE GENOMIC DNA]</scope>
</reference>
<proteinExistence type="predicted"/>
<sequence length="125" mass="14465">MEEEIEVMKEVWELVPTLQNSKAIGCRWVYALKKNEKGEICRYKASLVAQGNSQQKGETYEETSSPVVNFSLARMFFVIFVSMLKWTNCQLAVLYAKLKENIYIVTKNVQWVYGVNSPTRRIMGN</sequence>
<dbReference type="Proteomes" id="UP000499080">
    <property type="component" value="Unassembled WGS sequence"/>
</dbReference>
<dbReference type="AlphaFoldDB" id="A0A4Y2I708"/>
<name>A0A4Y2I708_ARAVE</name>
<evidence type="ECO:0000313" key="3">
    <source>
        <dbReference type="Proteomes" id="UP000499080"/>
    </source>
</evidence>
<dbReference type="EMBL" id="BGPR01002436">
    <property type="protein sequence ID" value="GBM73395.1"/>
    <property type="molecule type" value="Genomic_DNA"/>
</dbReference>
<evidence type="ECO:0000313" key="2">
    <source>
        <dbReference type="EMBL" id="GBM73395.1"/>
    </source>
</evidence>
<gene>
    <name evidence="2" type="ORF">AVEN_163196_1</name>
</gene>
<organism evidence="2 3">
    <name type="scientific">Araneus ventricosus</name>
    <name type="common">Orbweaver spider</name>
    <name type="synonym">Epeira ventricosa</name>
    <dbReference type="NCBI Taxonomy" id="182803"/>
    <lineage>
        <taxon>Eukaryota</taxon>
        <taxon>Metazoa</taxon>
        <taxon>Ecdysozoa</taxon>
        <taxon>Arthropoda</taxon>
        <taxon>Chelicerata</taxon>
        <taxon>Arachnida</taxon>
        <taxon>Araneae</taxon>
        <taxon>Araneomorphae</taxon>
        <taxon>Entelegynae</taxon>
        <taxon>Araneoidea</taxon>
        <taxon>Araneidae</taxon>
        <taxon>Araneus</taxon>
    </lineage>
</organism>
<protein>
    <recommendedName>
        <fullName evidence="1">Reverse transcriptase Ty1/copia-type domain-containing protein</fullName>
    </recommendedName>
</protein>
<comment type="caution">
    <text evidence="2">The sequence shown here is derived from an EMBL/GenBank/DDBJ whole genome shotgun (WGS) entry which is preliminary data.</text>
</comment>
<keyword evidence="3" id="KW-1185">Reference proteome</keyword>
<dbReference type="InterPro" id="IPR013103">
    <property type="entry name" value="RVT_2"/>
</dbReference>
<feature type="domain" description="Reverse transcriptase Ty1/copia-type" evidence="1">
    <location>
        <begin position="10"/>
        <end position="106"/>
    </location>
</feature>